<dbReference type="SUPFAM" id="SSF55347">
    <property type="entry name" value="Glyceraldehyde-3-phosphate dehydrogenase-like, C-terminal domain"/>
    <property type="match status" value="1"/>
</dbReference>
<keyword evidence="9" id="KW-1185">Reference proteome</keyword>
<dbReference type="SUPFAM" id="SSF51735">
    <property type="entry name" value="NAD(P)-binding Rossmann-fold domains"/>
    <property type="match status" value="1"/>
</dbReference>
<evidence type="ECO:0000259" key="7">
    <source>
        <dbReference type="Pfam" id="PF01408"/>
    </source>
</evidence>
<evidence type="ECO:0000313" key="8">
    <source>
        <dbReference type="EMBL" id="KXJ96392.1"/>
    </source>
</evidence>
<evidence type="ECO:0000256" key="4">
    <source>
        <dbReference type="ARBA" id="ARBA00042988"/>
    </source>
</evidence>
<evidence type="ECO:0000256" key="1">
    <source>
        <dbReference type="ARBA" id="ARBA00010928"/>
    </source>
</evidence>
<dbReference type="PANTHER" id="PTHR22604">
    <property type="entry name" value="OXIDOREDUCTASES"/>
    <property type="match status" value="1"/>
</dbReference>
<dbReference type="PANTHER" id="PTHR22604:SF105">
    <property type="entry name" value="TRANS-1,2-DIHYDROBENZENE-1,2-DIOL DEHYDROGENASE"/>
    <property type="match status" value="1"/>
</dbReference>
<dbReference type="STRING" id="196109.A0A136JGX0"/>
<evidence type="ECO:0000256" key="2">
    <source>
        <dbReference type="ARBA" id="ARBA00023002"/>
    </source>
</evidence>
<evidence type="ECO:0000313" key="9">
    <source>
        <dbReference type="Proteomes" id="UP000070501"/>
    </source>
</evidence>
<keyword evidence="2" id="KW-0560">Oxidoreductase</keyword>
<comment type="similarity">
    <text evidence="1">Belongs to the Gfo/Idh/MocA family.</text>
</comment>
<feature type="region of interest" description="Disordered" evidence="6">
    <location>
        <begin position="364"/>
        <end position="421"/>
    </location>
</feature>
<dbReference type="EMBL" id="KQ964245">
    <property type="protein sequence ID" value="KXJ96392.1"/>
    <property type="molecule type" value="Genomic_DNA"/>
</dbReference>
<dbReference type="Pfam" id="PF01408">
    <property type="entry name" value="GFO_IDH_MocA"/>
    <property type="match status" value="1"/>
</dbReference>
<protein>
    <recommendedName>
        <fullName evidence="3">D-xylose 1-dehydrogenase (NADP(+), D-xylono-1,5-lactone-forming)</fullName>
        <ecNumber evidence="3">1.1.1.179</ecNumber>
    </recommendedName>
    <alternativeName>
        <fullName evidence="4">D-xylose-NADP dehydrogenase</fullName>
    </alternativeName>
</protein>
<feature type="domain" description="Gfo/Idh/MocA-like oxidoreductase N-terminal" evidence="7">
    <location>
        <begin position="28"/>
        <end position="132"/>
    </location>
</feature>
<accession>A0A136JGX0</accession>
<dbReference type="InterPro" id="IPR036291">
    <property type="entry name" value="NAD(P)-bd_dom_sf"/>
</dbReference>
<dbReference type="GO" id="GO:0047837">
    <property type="term" value="F:D-xylose 1-dehydrogenase (NADP+) activity"/>
    <property type="evidence" value="ECO:0007669"/>
    <property type="project" value="UniProtKB-EC"/>
</dbReference>
<evidence type="ECO:0000256" key="6">
    <source>
        <dbReference type="SAM" id="MobiDB-lite"/>
    </source>
</evidence>
<comment type="catalytic activity">
    <reaction evidence="5">
        <text>D-xylose + NADP(+) = D-xylono-1,5-lactone + NADPH + H(+)</text>
        <dbReference type="Rhea" id="RHEA:22000"/>
        <dbReference type="ChEBI" id="CHEBI:15378"/>
        <dbReference type="ChEBI" id="CHEBI:15867"/>
        <dbReference type="ChEBI" id="CHEBI:53455"/>
        <dbReference type="ChEBI" id="CHEBI:57783"/>
        <dbReference type="ChEBI" id="CHEBI:58349"/>
        <dbReference type="EC" id="1.1.1.179"/>
    </reaction>
</comment>
<dbReference type="Gene3D" id="3.30.360.10">
    <property type="entry name" value="Dihydrodipicolinate Reductase, domain 2"/>
    <property type="match status" value="2"/>
</dbReference>
<dbReference type="InParanoid" id="A0A136JGX0"/>
<dbReference type="GO" id="GO:0000166">
    <property type="term" value="F:nucleotide binding"/>
    <property type="evidence" value="ECO:0007669"/>
    <property type="project" value="InterPro"/>
</dbReference>
<evidence type="ECO:0000256" key="3">
    <source>
        <dbReference type="ARBA" id="ARBA00038984"/>
    </source>
</evidence>
<organism evidence="8 9">
    <name type="scientific">Microdochium bolleyi</name>
    <dbReference type="NCBI Taxonomy" id="196109"/>
    <lineage>
        <taxon>Eukaryota</taxon>
        <taxon>Fungi</taxon>
        <taxon>Dikarya</taxon>
        <taxon>Ascomycota</taxon>
        <taxon>Pezizomycotina</taxon>
        <taxon>Sordariomycetes</taxon>
        <taxon>Xylariomycetidae</taxon>
        <taxon>Xylariales</taxon>
        <taxon>Microdochiaceae</taxon>
        <taxon>Microdochium</taxon>
    </lineage>
</organism>
<dbReference type="AlphaFoldDB" id="A0A136JGX0"/>
<proteinExistence type="inferred from homology"/>
<reference evidence="9" key="1">
    <citation type="submission" date="2016-02" db="EMBL/GenBank/DDBJ databases">
        <title>Draft genome sequence of Microdochium bolleyi, a fungal endophyte of beachgrass.</title>
        <authorList>
            <consortium name="DOE Joint Genome Institute"/>
            <person name="David A.S."/>
            <person name="May G."/>
            <person name="Haridas S."/>
            <person name="Lim J."/>
            <person name="Wang M."/>
            <person name="Labutti K."/>
            <person name="Lipzen A."/>
            <person name="Barry K."/>
            <person name="Grigoriev I.V."/>
        </authorList>
    </citation>
    <scope>NUCLEOTIDE SEQUENCE [LARGE SCALE GENOMIC DNA]</scope>
    <source>
        <strain evidence="9">J235TASD1</strain>
    </source>
</reference>
<dbReference type="InterPro" id="IPR000683">
    <property type="entry name" value="Gfo/Idh/MocA-like_OxRdtase_N"/>
</dbReference>
<evidence type="ECO:0000256" key="5">
    <source>
        <dbReference type="ARBA" id="ARBA00049233"/>
    </source>
</evidence>
<feature type="compositionally biased region" description="Low complexity" evidence="6">
    <location>
        <begin position="370"/>
        <end position="411"/>
    </location>
</feature>
<gene>
    <name evidence="8" type="ORF">Micbo1qcDRAFT_582</name>
</gene>
<dbReference type="Proteomes" id="UP000070501">
    <property type="component" value="Unassembled WGS sequence"/>
</dbReference>
<dbReference type="InterPro" id="IPR050984">
    <property type="entry name" value="Gfo/Idh/MocA_domain"/>
</dbReference>
<dbReference type="EC" id="1.1.1.179" evidence="3"/>
<sequence>MSGLFGAVRRNWHIVNAEPVQKSGAPLKLGLIGASSIAPHAIIHPARTHADIVIYAVAARDIGRARIFAAKHGIPVVKSSYQDLLDDPKIDCVYISVPNSLHHEWALRALKAGKHVLLEKPGANNSSEAEIVFRHPLLTPYALHVDPGTQVAVPRRESSSDLLVGGGDLSVTPVLLEAMHVLFHPAWSTFMDYVDPRNVASAKVAVYIPKVFFSTDSNKFNFDLGGGALMDLGGYTASSLLRIFGQVAVDCTRCETEQSVLDQRCDRQFRTRYRFPNGGVGEMEGYLRAPIDKMKPVVTVVHRPVVVPANTAAAAAGAAGVEYPIPAGCEIVRVRKIKFNHFLMPTFMHSIEIDDEYTLQQIGSTSRRGSAAPANSNNNNEGLTSSSTRSSTGSGGTARRLGSSGSISIRGSGRGDSVVKRWKKSQTVRAYTFEEAGKGQRGDPSWTTYRYQLEQFVNKVRGRNPGQWFSAQDSLDVMRMLDMAYVTAGLPLRPTSDFTLHV</sequence>
<name>A0A136JGX0_9PEZI</name>
<dbReference type="Gene3D" id="3.40.50.720">
    <property type="entry name" value="NAD(P)-binding Rossmann-like Domain"/>
    <property type="match status" value="1"/>
</dbReference>
<dbReference type="OrthoDB" id="6417021at2759"/>